<evidence type="ECO:0000313" key="8">
    <source>
        <dbReference type="Proteomes" id="UP000233524"/>
    </source>
</evidence>
<dbReference type="InterPro" id="IPR050300">
    <property type="entry name" value="GDXG_lipolytic_enzyme"/>
</dbReference>
<comment type="caution">
    <text evidence="7">The sequence shown here is derived from an EMBL/GenBank/DDBJ whole genome shotgun (WGS) entry which is preliminary data.</text>
</comment>
<evidence type="ECO:0000256" key="5">
    <source>
        <dbReference type="SAM" id="Phobius"/>
    </source>
</evidence>
<dbReference type="Proteomes" id="UP000233524">
    <property type="component" value="Unassembled WGS sequence"/>
</dbReference>
<dbReference type="InterPro" id="IPR029058">
    <property type="entry name" value="AB_hydrolase_fold"/>
</dbReference>
<dbReference type="PANTHER" id="PTHR48081">
    <property type="entry name" value="AB HYDROLASE SUPERFAMILY PROTEIN C4A8.06C"/>
    <property type="match status" value="1"/>
</dbReference>
<evidence type="ECO:0000256" key="2">
    <source>
        <dbReference type="ARBA" id="ARBA00022801"/>
    </source>
</evidence>
<keyword evidence="2" id="KW-0378">Hydrolase</keyword>
<dbReference type="OrthoDB" id="2152029at2759"/>
<keyword evidence="8" id="KW-1185">Reference proteome</keyword>
<dbReference type="VEuPathDB" id="FungiDB:jhhlp_000488"/>
<dbReference type="EMBL" id="NLAX01000002">
    <property type="protein sequence ID" value="PKS13146.1"/>
    <property type="molecule type" value="Genomic_DNA"/>
</dbReference>
<organism evidence="7 8">
    <name type="scientific">Lomentospora prolificans</name>
    <dbReference type="NCBI Taxonomy" id="41688"/>
    <lineage>
        <taxon>Eukaryota</taxon>
        <taxon>Fungi</taxon>
        <taxon>Dikarya</taxon>
        <taxon>Ascomycota</taxon>
        <taxon>Pezizomycotina</taxon>
        <taxon>Sordariomycetes</taxon>
        <taxon>Hypocreomycetidae</taxon>
        <taxon>Microascales</taxon>
        <taxon>Microascaceae</taxon>
        <taxon>Lomentospora</taxon>
    </lineage>
</organism>
<dbReference type="STRING" id="41688.A0A2N3NL07"/>
<dbReference type="InterPro" id="IPR033140">
    <property type="entry name" value="Lipase_GDXG_put_SER_AS"/>
</dbReference>
<dbReference type="Pfam" id="PF07859">
    <property type="entry name" value="Abhydrolase_3"/>
    <property type="match status" value="1"/>
</dbReference>
<proteinExistence type="inferred from homology"/>
<protein>
    <recommendedName>
        <fullName evidence="6">Alpha/beta hydrolase fold-3 domain-containing protein</fullName>
    </recommendedName>
</protein>
<keyword evidence="5" id="KW-0812">Transmembrane</keyword>
<feature type="region of interest" description="Disordered" evidence="4">
    <location>
        <begin position="90"/>
        <end position="111"/>
    </location>
</feature>
<dbReference type="PANTHER" id="PTHR48081:SF8">
    <property type="entry name" value="ALPHA_BETA HYDROLASE FOLD-3 DOMAIN-CONTAINING PROTEIN-RELATED"/>
    <property type="match status" value="1"/>
</dbReference>
<name>A0A2N3NL07_9PEZI</name>
<dbReference type="GO" id="GO:0016787">
    <property type="term" value="F:hydrolase activity"/>
    <property type="evidence" value="ECO:0007669"/>
    <property type="project" value="UniProtKB-KW"/>
</dbReference>
<keyword evidence="5" id="KW-0472">Membrane</keyword>
<accession>A0A2N3NL07</accession>
<feature type="domain" description="Alpha/beta hydrolase fold-3" evidence="6">
    <location>
        <begin position="125"/>
        <end position="341"/>
    </location>
</feature>
<dbReference type="SUPFAM" id="SSF53474">
    <property type="entry name" value="alpha/beta-Hydrolases"/>
    <property type="match status" value="1"/>
</dbReference>
<gene>
    <name evidence="7" type="ORF">jhhlp_000488</name>
</gene>
<feature type="transmembrane region" description="Helical" evidence="5">
    <location>
        <begin position="6"/>
        <end position="29"/>
    </location>
</feature>
<dbReference type="InterPro" id="IPR013094">
    <property type="entry name" value="AB_hydrolase_3"/>
</dbReference>
<dbReference type="InParanoid" id="A0A2N3NL07"/>
<comment type="similarity">
    <text evidence="1">Belongs to the 'GDXG' lipolytic enzyme family.</text>
</comment>
<evidence type="ECO:0000256" key="1">
    <source>
        <dbReference type="ARBA" id="ARBA00010515"/>
    </source>
</evidence>
<evidence type="ECO:0000256" key="3">
    <source>
        <dbReference type="PROSITE-ProRule" id="PRU10038"/>
    </source>
</evidence>
<feature type="active site" evidence="3">
    <location>
        <position position="204"/>
    </location>
</feature>
<keyword evidence="5" id="KW-1133">Transmembrane helix</keyword>
<dbReference type="AlphaFoldDB" id="A0A2N3NL07"/>
<evidence type="ECO:0000256" key="4">
    <source>
        <dbReference type="SAM" id="MobiDB-lite"/>
    </source>
</evidence>
<dbReference type="PROSITE" id="PS01174">
    <property type="entry name" value="LIPASE_GDXG_SER"/>
    <property type="match status" value="1"/>
</dbReference>
<sequence length="380" mass="41459">MASRSAISIFTLPAVASVKLCLAVLRIIFRRRPHPRWDLRQTTAVEITKIMLRIMSTLRISPKLSLSPGSEGNRFVTVIPAARDLYKGPTDDKDIRPRTVGGTWTPKLPDTTRAGESGDSLLVALHFHGGAYVIGDGRDGDTGFLIQTLLNHGGFTHVFTPQYRLSNRPDGRFPAALQDAVSTYVYLLRELGIPASCIVVSGDSAGGNLALALLRYIQEFGSELDLALPAALTLWSPWTDVAGSIRKKDIVGPARYATDYLDYTFCQWGSSAFLGHGKIAPLDPYVSVVADPSSSSRVPIWVHTGGMELLYDENRKFVEHFRRNGADVEWVLDEHCPHDILLLGKTLGFQKEAEEAAGKAGDFVRPCVAGSEGPASGKDR</sequence>
<dbReference type="Gene3D" id="3.40.50.1820">
    <property type="entry name" value="alpha/beta hydrolase"/>
    <property type="match status" value="1"/>
</dbReference>
<evidence type="ECO:0000313" key="7">
    <source>
        <dbReference type="EMBL" id="PKS13146.1"/>
    </source>
</evidence>
<evidence type="ECO:0000259" key="6">
    <source>
        <dbReference type="Pfam" id="PF07859"/>
    </source>
</evidence>
<reference evidence="7 8" key="1">
    <citation type="journal article" date="2017" name="G3 (Bethesda)">
        <title>First Draft Genome Sequence of the Pathogenic Fungus Lomentospora prolificans (Formerly Scedosporium prolificans).</title>
        <authorList>
            <person name="Luo R."/>
            <person name="Zimin A."/>
            <person name="Workman R."/>
            <person name="Fan Y."/>
            <person name="Pertea G."/>
            <person name="Grossman N."/>
            <person name="Wear M.P."/>
            <person name="Jia B."/>
            <person name="Miller H."/>
            <person name="Casadevall A."/>
            <person name="Timp W."/>
            <person name="Zhang S.X."/>
            <person name="Salzberg S.L."/>
        </authorList>
    </citation>
    <scope>NUCLEOTIDE SEQUENCE [LARGE SCALE GENOMIC DNA]</scope>
    <source>
        <strain evidence="7 8">JHH-5317</strain>
    </source>
</reference>